<evidence type="ECO:0000256" key="2">
    <source>
        <dbReference type="SAM" id="Phobius"/>
    </source>
</evidence>
<dbReference type="PANTHER" id="PTHR28142:SF1">
    <property type="entry name" value="MITOCHONDRIAL INNER MEMBRANE I-AAA PROTEASE SUPERCOMPLEX SUBUNIT MGR3-RELATED"/>
    <property type="match status" value="1"/>
</dbReference>
<evidence type="ECO:0000313" key="3">
    <source>
        <dbReference type="EMBL" id="WOO79530.1"/>
    </source>
</evidence>
<organism evidence="3 4">
    <name type="scientific">Vanrija pseudolonga</name>
    <dbReference type="NCBI Taxonomy" id="143232"/>
    <lineage>
        <taxon>Eukaryota</taxon>
        <taxon>Fungi</taxon>
        <taxon>Dikarya</taxon>
        <taxon>Basidiomycota</taxon>
        <taxon>Agaricomycotina</taxon>
        <taxon>Tremellomycetes</taxon>
        <taxon>Trichosporonales</taxon>
        <taxon>Trichosporonaceae</taxon>
        <taxon>Vanrija</taxon>
    </lineage>
</organism>
<accession>A0AAF1BJ67</accession>
<keyword evidence="4" id="KW-1185">Reference proteome</keyword>
<sequence>MLARRILTTRASLASSTLTPGLARVPLARPLAPPQLLRTLHLSASPRPLATPSSPRQPRRDVRTPPARTLASAAEPDTTSGGLRISHLFGGLVVLGLFVTIYGLLEWYYSLQQFPEPIRTPLKKALKAKYQGEHERADGFFREAIAAALSVPPSVLKPSPLNKLSGIYISQAAMLETAAGNPLKAYAVLREAFGQFGPAPLAAKPPRVTTWAGSEEEAEGGHLLTEEEVTRAIGLAQKLGQLAARMGGMASPPPLRRTNEDGTVAWGADASARGAEWDEAAVAYLEPALAAMLRLGLQRQADAPGPVVVGRDVKLPHDASQASDPEDAGRVNKRGLGITMETLAEVYARQGKYDLAGHLLIQAVSTLLPPGAENPPVLDRCQASLLMTTISSHALEPRTEKAVKASRSWSLRALQIIDGAAKDAGWETGSAPADAAAAVCANAKSVAQYNLGMLAEIEKQPADAARHFADALATARDAGFREGKREAGEALRRVRVALGEPANPEPKLRKF</sequence>
<dbReference type="EMBL" id="CP086715">
    <property type="protein sequence ID" value="WOO79530.1"/>
    <property type="molecule type" value="Genomic_DNA"/>
</dbReference>
<feature type="region of interest" description="Disordered" evidence="1">
    <location>
        <begin position="42"/>
        <end position="78"/>
    </location>
</feature>
<proteinExistence type="predicted"/>
<keyword evidence="2" id="KW-0472">Membrane</keyword>
<protein>
    <recommendedName>
        <fullName evidence="5">TPR domain-containing protein</fullName>
    </recommendedName>
</protein>
<dbReference type="AlphaFoldDB" id="A0AAF1BJ67"/>
<reference evidence="3" key="1">
    <citation type="submission" date="2023-10" db="EMBL/GenBank/DDBJ databases">
        <authorList>
            <person name="Noh H."/>
        </authorList>
    </citation>
    <scope>NUCLEOTIDE SEQUENCE</scope>
    <source>
        <strain evidence="3">DUCC4014</strain>
    </source>
</reference>
<dbReference type="RefSeq" id="XP_062625562.1">
    <property type="nucleotide sequence ID" value="XM_062769578.1"/>
</dbReference>
<feature type="transmembrane region" description="Helical" evidence="2">
    <location>
        <begin position="88"/>
        <end position="109"/>
    </location>
</feature>
<evidence type="ECO:0000256" key="1">
    <source>
        <dbReference type="SAM" id="MobiDB-lite"/>
    </source>
</evidence>
<dbReference type="Proteomes" id="UP000827549">
    <property type="component" value="Chromosome 2"/>
</dbReference>
<dbReference type="PANTHER" id="PTHR28142">
    <property type="entry name" value="MITOCHONDRIAL INNER MEMBRANE I-AAA PROTEASE SUPERCOMPLEX SUBUNIT MGR3-RELATED"/>
    <property type="match status" value="1"/>
</dbReference>
<name>A0AAF1BJ67_9TREE</name>
<evidence type="ECO:0000313" key="4">
    <source>
        <dbReference type="Proteomes" id="UP000827549"/>
    </source>
</evidence>
<dbReference type="GeneID" id="87806300"/>
<keyword evidence="2" id="KW-0812">Transmembrane</keyword>
<evidence type="ECO:0008006" key="5">
    <source>
        <dbReference type="Google" id="ProtNLM"/>
    </source>
</evidence>
<keyword evidence="2" id="KW-1133">Transmembrane helix</keyword>
<gene>
    <name evidence="3" type="ORF">LOC62_02G003054</name>
</gene>
<dbReference type="InterPro" id="IPR040201">
    <property type="entry name" value="Mrg3-like"/>
</dbReference>